<sequence>MTLKSALSTESLMETKILVGLASTSTSWLEITSVQKHHPLSRYFLSRVELTSLTEKEVQETIRESLAGTEVSFTQEVMQNIFEYSSGHPFEMQLLCYHLFSNHLSRIVEIDIWEKALQATVRDVGNAIFEKWCSDLSIDEAKVLRILAENENSVALEKLATTFETENLMIPPNYSVEEVLKSLLQRKLISRDIYGNYIVKDLMFRTYLITHLNYNSTGSH</sequence>
<accession>Q116K6</accession>
<protein>
    <submittedName>
        <fullName evidence="1">Uncharacterized protein</fullName>
    </submittedName>
</protein>
<dbReference type="HOGENOM" id="CLU_1255502_0_0_3"/>
<gene>
    <name evidence="1" type="ordered locus">Tery_1213</name>
</gene>
<dbReference type="EMBL" id="CP000393">
    <property type="protein sequence ID" value="ABG50568.1"/>
    <property type="molecule type" value="Genomic_DNA"/>
</dbReference>
<dbReference type="InterPro" id="IPR027417">
    <property type="entry name" value="P-loop_NTPase"/>
</dbReference>
<reference evidence="1" key="1">
    <citation type="submission" date="2006-06" db="EMBL/GenBank/DDBJ databases">
        <title>Complete sequence of Trichodesmium erythraeum IMS101.</title>
        <authorList>
            <consortium name="US DOE Joint Genome Institute"/>
            <person name="Copeland A."/>
            <person name="Lucas S."/>
            <person name="Lapidus A."/>
            <person name="Barry K."/>
            <person name="Detter J.C."/>
            <person name="Glavina del Rio T."/>
            <person name="Hammon N."/>
            <person name="Israni S."/>
            <person name="Dalin E."/>
            <person name="Tice H."/>
            <person name="Pitluck S."/>
            <person name="Kiss H."/>
            <person name="Munk A.C."/>
            <person name="Brettin T."/>
            <person name="Bruce D."/>
            <person name="Han C."/>
            <person name="Tapia R."/>
            <person name="Gilna P."/>
            <person name="Schmutz J."/>
            <person name="Larimer F."/>
            <person name="Land M."/>
            <person name="Hauser L."/>
            <person name="Kyrpides N."/>
            <person name="Kim E."/>
            <person name="Richardson P."/>
        </authorList>
    </citation>
    <scope>NUCLEOTIDE SEQUENCE [LARGE SCALE GENOMIC DNA]</scope>
    <source>
        <strain evidence="1">IMS101</strain>
    </source>
</reference>
<dbReference type="eggNOG" id="COG1672">
    <property type="taxonomic scope" value="Bacteria"/>
</dbReference>
<dbReference type="AlphaFoldDB" id="Q116K6"/>
<dbReference type="SUPFAM" id="SSF52540">
    <property type="entry name" value="P-loop containing nucleoside triphosphate hydrolases"/>
    <property type="match status" value="1"/>
</dbReference>
<organism evidence="1">
    <name type="scientific">Trichodesmium erythraeum (strain IMS101)</name>
    <dbReference type="NCBI Taxonomy" id="203124"/>
    <lineage>
        <taxon>Bacteria</taxon>
        <taxon>Bacillati</taxon>
        <taxon>Cyanobacteriota</taxon>
        <taxon>Cyanophyceae</taxon>
        <taxon>Oscillatoriophycideae</taxon>
        <taxon>Oscillatoriales</taxon>
        <taxon>Microcoleaceae</taxon>
        <taxon>Trichodesmium</taxon>
    </lineage>
</organism>
<name>Q116K6_TRIEI</name>
<dbReference type="KEGG" id="ter:Tery_1213"/>
<evidence type="ECO:0000313" key="1">
    <source>
        <dbReference type="EMBL" id="ABG50568.1"/>
    </source>
</evidence>
<proteinExistence type="predicted"/>